<proteinExistence type="predicted"/>
<evidence type="ECO:0000313" key="2">
    <source>
        <dbReference type="Proteomes" id="UP000037122"/>
    </source>
</evidence>
<dbReference type="EMBL" id="LGST01000016">
    <property type="protein sequence ID" value="KNE00988.1"/>
    <property type="molecule type" value="Genomic_DNA"/>
</dbReference>
<comment type="caution">
    <text evidence="1">The sequence shown here is derived from an EMBL/GenBank/DDBJ whole genome shotgun (WGS) entry which is preliminary data.</text>
</comment>
<reference evidence="2" key="1">
    <citation type="journal article" date="2015" name="BMC Genomics">
        <title>Draft genome of a commonly misdiagnosed multidrug resistant pathogen Candida auris.</title>
        <authorList>
            <person name="Chatterjee S."/>
            <person name="Alampalli S.V."/>
            <person name="Nageshan R.K."/>
            <person name="Chettiar S.T."/>
            <person name="Joshi S."/>
            <person name="Tatu U.S."/>
        </authorList>
    </citation>
    <scope>NUCLEOTIDE SEQUENCE [LARGE SCALE GENOMIC DNA]</scope>
    <source>
        <strain evidence="2">6684</strain>
    </source>
</reference>
<dbReference type="VEuPathDB" id="FungiDB:QG37_01860"/>
<dbReference type="Proteomes" id="UP000037122">
    <property type="component" value="Unassembled WGS sequence"/>
</dbReference>
<organism evidence="1 2">
    <name type="scientific">Candidozyma auris</name>
    <name type="common">Yeast</name>
    <name type="synonym">Candida auris</name>
    <dbReference type="NCBI Taxonomy" id="498019"/>
    <lineage>
        <taxon>Eukaryota</taxon>
        <taxon>Fungi</taxon>
        <taxon>Dikarya</taxon>
        <taxon>Ascomycota</taxon>
        <taxon>Saccharomycotina</taxon>
        <taxon>Pichiomycetes</taxon>
        <taxon>Metschnikowiaceae</taxon>
        <taxon>Candidozyma</taxon>
    </lineage>
</organism>
<dbReference type="AlphaFoldDB" id="A0A0L0P3P5"/>
<protein>
    <submittedName>
        <fullName evidence="1">Uncharacterized protein</fullName>
    </submittedName>
</protein>
<evidence type="ECO:0000313" key="1">
    <source>
        <dbReference type="EMBL" id="KNE00988.1"/>
    </source>
</evidence>
<accession>A0A0L0P3P5</accession>
<name>A0A0L0P3P5_CANAR</name>
<sequence length="56" mass="6733">MGRTAQTVIVQELRQEEIREKEFVRLYRVAQIHKTKTFLNIHFKSFLFDGRLLLLA</sequence>
<gene>
    <name evidence="1" type="ORF">QG37_01860</name>
</gene>